<dbReference type="PANTHER" id="PTHR13504:SF38">
    <property type="entry name" value="FIDO DOMAIN-CONTAINING PROTEIN"/>
    <property type="match status" value="1"/>
</dbReference>
<organism evidence="4 5">
    <name type="scientific">Suillus fuscotomentosus</name>
    <dbReference type="NCBI Taxonomy" id="1912939"/>
    <lineage>
        <taxon>Eukaryota</taxon>
        <taxon>Fungi</taxon>
        <taxon>Dikarya</taxon>
        <taxon>Basidiomycota</taxon>
        <taxon>Agaricomycotina</taxon>
        <taxon>Agaricomycetes</taxon>
        <taxon>Agaricomycetidae</taxon>
        <taxon>Boletales</taxon>
        <taxon>Suillineae</taxon>
        <taxon>Suillaceae</taxon>
        <taxon>Suillus</taxon>
    </lineage>
</organism>
<protein>
    <submittedName>
        <fullName evidence="4">Fido domain-containing protein</fullName>
    </submittedName>
</protein>
<gene>
    <name evidence="4" type="ORF">F5891DRAFT_1019185</name>
</gene>
<accession>A0AAD4EBU3</accession>
<evidence type="ECO:0000256" key="2">
    <source>
        <dbReference type="PIRSR" id="PIRSR640198-2"/>
    </source>
</evidence>
<dbReference type="InterPro" id="IPR003812">
    <property type="entry name" value="Fido"/>
</dbReference>
<comment type="caution">
    <text evidence="4">The sequence shown here is derived from an EMBL/GenBank/DDBJ whole genome shotgun (WGS) entry which is preliminary data.</text>
</comment>
<proteinExistence type="predicted"/>
<keyword evidence="2" id="KW-0067">ATP-binding</keyword>
<dbReference type="InterPro" id="IPR040198">
    <property type="entry name" value="Fido_containing"/>
</dbReference>
<sequence>MICPICPSLPVYLVQVQPFSVHTMMDVDFESDFRVKFHAPQLAPMHIPGWDYSSTPELVEFPGCVPDEDALALTELLHRLHSATNPDDIERHLRALALIWEDYYLPKFPVPFFQVRVADVRAAGGSLSTALPLYDEVLHGITGQNGAAFAQFVSTVRMLAQGDTEQQARSTGSLTFFQRWKPAREHANPFNWPMLPPASADILAAWRTSPYQRQYLNYIWIKAHYLEGTFHLTGESSDALTHWGFAPHLVRCDARSDLKDSEAIVQALIDLEDAFSATIPCHERPELLTPGLVQVVHAKLMRTSKVKINDPMVGGVHYINAGFTRQTTQKSVVRRSQQYNLAFCPAERVDQQLEYICRMGKVSGRLFAGLCVALCDDWGTDGMVQQYIARWRNPFATAAWLHVTFVRCHPFDDGNGRMSLLISSIPLMRHGFPPLCITPSLRSVYYDALNIAWEGDFQPLINCFVDSMNNSLEEVQRIMGAA</sequence>
<dbReference type="PROSITE" id="PS51459">
    <property type="entry name" value="FIDO"/>
    <property type="match status" value="1"/>
</dbReference>
<keyword evidence="2" id="KW-0547">Nucleotide-binding</keyword>
<dbReference type="PANTHER" id="PTHR13504">
    <property type="entry name" value="FIDO DOMAIN-CONTAINING PROTEIN DDB_G0283145"/>
    <property type="match status" value="1"/>
</dbReference>
<evidence type="ECO:0000259" key="3">
    <source>
        <dbReference type="PROSITE" id="PS51459"/>
    </source>
</evidence>
<dbReference type="Pfam" id="PF02661">
    <property type="entry name" value="Fic"/>
    <property type="match status" value="1"/>
</dbReference>
<dbReference type="GeneID" id="64655374"/>
<dbReference type="AlphaFoldDB" id="A0AAD4EBU3"/>
<dbReference type="GO" id="GO:0005524">
    <property type="term" value="F:ATP binding"/>
    <property type="evidence" value="ECO:0007669"/>
    <property type="project" value="UniProtKB-KW"/>
</dbReference>
<dbReference type="SUPFAM" id="SSF140931">
    <property type="entry name" value="Fic-like"/>
    <property type="match status" value="1"/>
</dbReference>
<dbReference type="Gene3D" id="1.10.3290.10">
    <property type="entry name" value="Fido-like domain"/>
    <property type="match status" value="1"/>
</dbReference>
<name>A0AAD4EBU3_9AGAM</name>
<dbReference type="RefSeq" id="XP_041228973.1">
    <property type="nucleotide sequence ID" value="XM_041361076.1"/>
</dbReference>
<feature type="binding site" evidence="2">
    <location>
        <begin position="445"/>
        <end position="446"/>
    </location>
    <ligand>
        <name>ATP</name>
        <dbReference type="ChEBI" id="CHEBI:30616"/>
    </ligand>
</feature>
<reference evidence="4" key="1">
    <citation type="journal article" date="2020" name="New Phytol.">
        <title>Comparative genomics reveals dynamic genome evolution in host specialist ectomycorrhizal fungi.</title>
        <authorList>
            <person name="Lofgren L.A."/>
            <person name="Nguyen N.H."/>
            <person name="Vilgalys R."/>
            <person name="Ruytinx J."/>
            <person name="Liao H.L."/>
            <person name="Branco S."/>
            <person name="Kuo A."/>
            <person name="LaButti K."/>
            <person name="Lipzen A."/>
            <person name="Andreopoulos W."/>
            <person name="Pangilinan J."/>
            <person name="Riley R."/>
            <person name="Hundley H."/>
            <person name="Na H."/>
            <person name="Barry K."/>
            <person name="Grigoriev I.V."/>
            <person name="Stajich J.E."/>
            <person name="Kennedy P.G."/>
        </authorList>
    </citation>
    <scope>NUCLEOTIDE SEQUENCE</scope>
    <source>
        <strain evidence="4">FC203</strain>
    </source>
</reference>
<evidence type="ECO:0000313" key="4">
    <source>
        <dbReference type="EMBL" id="KAG1903398.1"/>
    </source>
</evidence>
<dbReference type="EMBL" id="JABBWK010000013">
    <property type="protein sequence ID" value="KAG1903398.1"/>
    <property type="molecule type" value="Genomic_DNA"/>
</dbReference>
<dbReference type="Proteomes" id="UP001195769">
    <property type="component" value="Unassembled WGS sequence"/>
</dbReference>
<keyword evidence="5" id="KW-1185">Reference proteome</keyword>
<evidence type="ECO:0000313" key="5">
    <source>
        <dbReference type="Proteomes" id="UP001195769"/>
    </source>
</evidence>
<dbReference type="InterPro" id="IPR036597">
    <property type="entry name" value="Fido-like_dom_sf"/>
</dbReference>
<feature type="active site" evidence="1">
    <location>
        <position position="409"/>
    </location>
</feature>
<feature type="domain" description="Fido" evidence="3">
    <location>
        <begin position="288"/>
        <end position="466"/>
    </location>
</feature>
<evidence type="ECO:0000256" key="1">
    <source>
        <dbReference type="PIRSR" id="PIRSR640198-1"/>
    </source>
</evidence>